<reference evidence="11 13" key="2">
    <citation type="journal article" date="2013" name="Nature">
        <title>Insights into bilaterian evolution from three spiralian genomes.</title>
        <authorList>
            <person name="Simakov O."/>
            <person name="Marletaz F."/>
            <person name="Cho S.J."/>
            <person name="Edsinger-Gonzales E."/>
            <person name="Havlak P."/>
            <person name="Hellsten U."/>
            <person name="Kuo D.H."/>
            <person name="Larsson T."/>
            <person name="Lv J."/>
            <person name="Arendt D."/>
            <person name="Savage R."/>
            <person name="Osoegawa K."/>
            <person name="de Jong P."/>
            <person name="Grimwood J."/>
            <person name="Chapman J.A."/>
            <person name="Shapiro H."/>
            <person name="Aerts A."/>
            <person name="Otillar R.P."/>
            <person name="Terry A.Y."/>
            <person name="Boore J.L."/>
            <person name="Grigoriev I.V."/>
            <person name="Lindberg D.R."/>
            <person name="Seaver E.C."/>
            <person name="Weisblat D.A."/>
            <person name="Putnam N.H."/>
            <person name="Rokhsar D.S."/>
        </authorList>
    </citation>
    <scope>NUCLEOTIDE SEQUENCE</scope>
</reference>
<dbReference type="eggNOG" id="KOG2316">
    <property type="taxonomic scope" value="Eukaryota"/>
</dbReference>
<dbReference type="Proteomes" id="UP000015101">
    <property type="component" value="Unassembled WGS sequence"/>
</dbReference>
<evidence type="ECO:0000313" key="13">
    <source>
        <dbReference type="Proteomes" id="UP000015101"/>
    </source>
</evidence>
<feature type="domain" description="Diphthamide synthase" evidence="10">
    <location>
        <begin position="1"/>
        <end position="222"/>
    </location>
</feature>
<dbReference type="Pfam" id="PF01902">
    <property type="entry name" value="Diphthami_syn_2"/>
    <property type="match status" value="1"/>
</dbReference>
<comment type="catalytic activity">
    <reaction evidence="8 9">
        <text>diphthine-[translation elongation factor 2] + NH4(+) + ATP = diphthamide-[translation elongation factor 2] + AMP + diphosphate + H(+)</text>
        <dbReference type="Rhea" id="RHEA:19753"/>
        <dbReference type="Rhea" id="RHEA-COMP:10172"/>
        <dbReference type="Rhea" id="RHEA-COMP:10174"/>
        <dbReference type="ChEBI" id="CHEBI:15378"/>
        <dbReference type="ChEBI" id="CHEBI:16692"/>
        <dbReference type="ChEBI" id="CHEBI:28938"/>
        <dbReference type="ChEBI" id="CHEBI:30616"/>
        <dbReference type="ChEBI" id="CHEBI:33019"/>
        <dbReference type="ChEBI" id="CHEBI:82696"/>
        <dbReference type="ChEBI" id="CHEBI:456215"/>
        <dbReference type="EC" id="6.3.1.14"/>
    </reaction>
</comment>
<evidence type="ECO:0000256" key="2">
    <source>
        <dbReference type="ARBA" id="ARBA00008496"/>
    </source>
</evidence>
<dbReference type="GO" id="GO:0017178">
    <property type="term" value="F:diphthine-ammonia ligase activity"/>
    <property type="evidence" value="ECO:0000318"/>
    <property type="project" value="GO_Central"/>
</dbReference>
<evidence type="ECO:0000256" key="9">
    <source>
        <dbReference type="PIRNR" id="PIRNR039123"/>
    </source>
</evidence>
<keyword evidence="6 9" id="KW-0547">Nucleotide-binding</keyword>
<accession>T1FUH7</accession>
<gene>
    <name evidence="12" type="primary">20212473</name>
    <name evidence="11" type="ORF">HELRODRAFT_192994</name>
</gene>
<reference evidence="12" key="3">
    <citation type="submission" date="2015-06" db="UniProtKB">
        <authorList>
            <consortium name="EnsemblMetazoa"/>
        </authorList>
    </citation>
    <scope>IDENTIFICATION</scope>
</reference>
<protein>
    <recommendedName>
        <fullName evidence="4 9">Diphthine--ammonia ligase</fullName>
        <ecNumber evidence="3 9">6.3.1.14</ecNumber>
    </recommendedName>
</protein>
<dbReference type="NCBIfam" id="TIGR00290">
    <property type="entry name" value="MJ0570_dom"/>
    <property type="match status" value="1"/>
</dbReference>
<dbReference type="EMBL" id="KB097144">
    <property type="protein sequence ID" value="ESN98574.1"/>
    <property type="molecule type" value="Genomic_DNA"/>
</dbReference>
<evidence type="ECO:0000256" key="4">
    <source>
        <dbReference type="ARBA" id="ARBA00018426"/>
    </source>
</evidence>
<keyword evidence="5 9" id="KW-0436">Ligase</keyword>
<dbReference type="InterPro" id="IPR002761">
    <property type="entry name" value="Diphthami_syn_dom"/>
</dbReference>
<organism evidence="12 13">
    <name type="scientific">Helobdella robusta</name>
    <name type="common">Californian leech</name>
    <dbReference type="NCBI Taxonomy" id="6412"/>
    <lineage>
        <taxon>Eukaryota</taxon>
        <taxon>Metazoa</taxon>
        <taxon>Spiralia</taxon>
        <taxon>Lophotrochozoa</taxon>
        <taxon>Annelida</taxon>
        <taxon>Clitellata</taxon>
        <taxon>Hirudinea</taxon>
        <taxon>Rhynchobdellida</taxon>
        <taxon>Glossiphoniidae</taxon>
        <taxon>Helobdella</taxon>
    </lineage>
</organism>
<comment type="function">
    <text evidence="9">Amidase that catalyzes the last step of diphthamide biosynthesis using ammonium and ATP.</text>
</comment>
<dbReference type="InterPro" id="IPR030662">
    <property type="entry name" value="DPH6/MJ0570"/>
</dbReference>
<dbReference type="EMBL" id="AMQM01005916">
    <property type="status" value="NOT_ANNOTATED_CDS"/>
    <property type="molecule type" value="Genomic_DNA"/>
</dbReference>
<name>T1FUH7_HELRO</name>
<dbReference type="AlphaFoldDB" id="T1FUH7"/>
<dbReference type="PANTHER" id="PTHR12196">
    <property type="entry name" value="DOMAIN OF UNKNOWN FUNCTION 71 DUF71 -CONTAINING PROTEIN"/>
    <property type="match status" value="1"/>
</dbReference>
<dbReference type="EnsemblMetazoa" id="HelroT192994">
    <property type="protein sequence ID" value="HelroP192994"/>
    <property type="gene ID" value="HelroG192994"/>
</dbReference>
<dbReference type="InParanoid" id="T1FUH7"/>
<dbReference type="OMA" id="NYALYWA"/>
<evidence type="ECO:0000313" key="12">
    <source>
        <dbReference type="EnsemblMetazoa" id="HelroP192994"/>
    </source>
</evidence>
<dbReference type="GeneID" id="20212473"/>
<reference evidence="13" key="1">
    <citation type="submission" date="2012-12" db="EMBL/GenBank/DDBJ databases">
        <authorList>
            <person name="Hellsten U."/>
            <person name="Grimwood J."/>
            <person name="Chapman J.A."/>
            <person name="Shapiro H."/>
            <person name="Aerts A."/>
            <person name="Otillar R.P."/>
            <person name="Terry A.Y."/>
            <person name="Boore J.L."/>
            <person name="Simakov O."/>
            <person name="Marletaz F."/>
            <person name="Cho S.-J."/>
            <person name="Edsinger-Gonzales E."/>
            <person name="Havlak P."/>
            <person name="Kuo D.-H."/>
            <person name="Larsson T."/>
            <person name="Lv J."/>
            <person name="Arendt D."/>
            <person name="Savage R."/>
            <person name="Osoegawa K."/>
            <person name="de Jong P."/>
            <person name="Lindberg D.R."/>
            <person name="Seaver E.C."/>
            <person name="Weisblat D.A."/>
            <person name="Putnam N.H."/>
            <person name="Grigoriev I.V."/>
            <person name="Rokhsar D.S."/>
        </authorList>
    </citation>
    <scope>NUCLEOTIDE SEQUENCE</scope>
</reference>
<dbReference type="FunFam" id="3.90.1490.10:FF:000001">
    <property type="entry name" value="Diphthine--ammonia ligase"/>
    <property type="match status" value="1"/>
</dbReference>
<sequence length="249" mass="28128">MKVLGLISGGKDSCFNMMKCVELGHEIVALANLYPPNSGELDSYMYQSVGHEIIDLYSKAMQLPLFRRPILGKSQLITAEYKETIDDEVEDLYMLLKEVMESIEIEAVSVGAILSEYQNCRVEHVCRRLNLKPLCLLWQRDQLSLLDEMIDSNIQAVIVKVASLGLNEAHLLKSLSEMREHLVEMNKKYGLNVCGEGGEYETITLDCPLFKSYKIKLDEVRPVLHTPDPYTPVAYVSILKSSLLPKSLT</sequence>
<dbReference type="SUPFAM" id="SSF52402">
    <property type="entry name" value="Adenine nucleotide alpha hydrolases-like"/>
    <property type="match status" value="1"/>
</dbReference>
<dbReference type="InterPro" id="IPR014729">
    <property type="entry name" value="Rossmann-like_a/b/a_fold"/>
</dbReference>
<dbReference type="EC" id="6.3.1.14" evidence="3 9"/>
<dbReference type="STRING" id="6412.T1FUH7"/>
<evidence type="ECO:0000259" key="10">
    <source>
        <dbReference type="Pfam" id="PF01902"/>
    </source>
</evidence>
<evidence type="ECO:0000256" key="7">
    <source>
        <dbReference type="ARBA" id="ARBA00022840"/>
    </source>
</evidence>
<proteinExistence type="inferred from homology"/>
<dbReference type="PIRSF" id="PIRSF039123">
    <property type="entry name" value="Diphthamide_synthase"/>
    <property type="match status" value="1"/>
</dbReference>
<dbReference type="KEGG" id="hro:HELRODRAFT_192994"/>
<dbReference type="Gene3D" id="3.40.50.620">
    <property type="entry name" value="HUPs"/>
    <property type="match status" value="1"/>
</dbReference>
<dbReference type="FunFam" id="3.40.50.620:FF:000069">
    <property type="entry name" value="diphthine--ammonia ligase"/>
    <property type="match status" value="1"/>
</dbReference>
<dbReference type="CTD" id="20212473"/>
<evidence type="ECO:0000256" key="1">
    <source>
        <dbReference type="ARBA" id="ARBA00005156"/>
    </source>
</evidence>
<evidence type="ECO:0000256" key="5">
    <source>
        <dbReference type="ARBA" id="ARBA00022598"/>
    </source>
</evidence>
<evidence type="ECO:0000256" key="8">
    <source>
        <dbReference type="ARBA" id="ARBA00048108"/>
    </source>
</evidence>
<dbReference type="Gene3D" id="3.90.1490.10">
    <property type="entry name" value="putative n-type atp pyrophosphatase, domain 2"/>
    <property type="match status" value="1"/>
</dbReference>
<keyword evidence="7 9" id="KW-0067">ATP-binding</keyword>
<evidence type="ECO:0000256" key="3">
    <source>
        <dbReference type="ARBA" id="ARBA00012089"/>
    </source>
</evidence>
<comment type="pathway">
    <text evidence="1 9">Protein modification; peptidyl-diphthamide biosynthesis.</text>
</comment>
<dbReference type="UniPathway" id="UPA00559"/>
<dbReference type="OrthoDB" id="686384at2759"/>
<dbReference type="HOGENOM" id="CLU_010289_0_0_1"/>
<dbReference type="CDD" id="cd01994">
    <property type="entry name" value="AANH_PF0828-like"/>
    <property type="match status" value="1"/>
</dbReference>
<dbReference type="RefSeq" id="XP_009023508.1">
    <property type="nucleotide sequence ID" value="XM_009025260.1"/>
</dbReference>
<comment type="similarity">
    <text evidence="2 9">Belongs to the Diphthine--ammonia ligase family.</text>
</comment>
<evidence type="ECO:0000313" key="11">
    <source>
        <dbReference type="EMBL" id="ESN98574.1"/>
    </source>
</evidence>
<dbReference type="GO" id="GO:0017183">
    <property type="term" value="P:protein histidyl modification to diphthamide"/>
    <property type="evidence" value="ECO:0000318"/>
    <property type="project" value="GO_Central"/>
</dbReference>
<evidence type="ECO:0000256" key="6">
    <source>
        <dbReference type="ARBA" id="ARBA00022741"/>
    </source>
</evidence>
<keyword evidence="13" id="KW-1185">Reference proteome</keyword>
<dbReference type="PANTHER" id="PTHR12196:SF2">
    <property type="entry name" value="DIPHTHINE--AMMONIA LIGASE"/>
    <property type="match status" value="1"/>
</dbReference>
<dbReference type="GO" id="GO:0005524">
    <property type="term" value="F:ATP binding"/>
    <property type="evidence" value="ECO:0007669"/>
    <property type="project" value="UniProtKB-UniRule"/>
</dbReference>